<dbReference type="InterPro" id="IPR036514">
    <property type="entry name" value="SGNH_hydro_sf"/>
</dbReference>
<keyword evidence="2" id="KW-1003">Cell membrane</keyword>
<accession>A0A6J7Q266</accession>
<evidence type="ECO:0000259" key="9">
    <source>
        <dbReference type="Pfam" id="PF01757"/>
    </source>
</evidence>
<keyword evidence="4 8" id="KW-0812">Transmembrane</keyword>
<dbReference type="Gene3D" id="3.40.50.1110">
    <property type="entry name" value="SGNH hydrolase"/>
    <property type="match status" value="1"/>
</dbReference>
<feature type="transmembrane region" description="Helical" evidence="8">
    <location>
        <begin position="119"/>
        <end position="141"/>
    </location>
</feature>
<feature type="domain" description="Acyltransferase 3" evidence="9">
    <location>
        <begin position="11"/>
        <end position="347"/>
    </location>
</feature>
<dbReference type="InterPro" id="IPR002656">
    <property type="entry name" value="Acyl_transf_3_dom"/>
</dbReference>
<evidence type="ECO:0000313" key="12">
    <source>
        <dbReference type="EMBL" id="CAB5011757.1"/>
    </source>
</evidence>
<dbReference type="GO" id="GO:0005886">
    <property type="term" value="C:plasma membrane"/>
    <property type="evidence" value="ECO:0007669"/>
    <property type="project" value="UniProtKB-SubCell"/>
</dbReference>
<feature type="transmembrane region" description="Helical" evidence="8">
    <location>
        <begin position="328"/>
        <end position="349"/>
    </location>
</feature>
<dbReference type="EMBL" id="CAFBLT010000002">
    <property type="protein sequence ID" value="CAB4882388.1"/>
    <property type="molecule type" value="Genomic_DNA"/>
</dbReference>
<evidence type="ECO:0000259" key="10">
    <source>
        <dbReference type="Pfam" id="PF19040"/>
    </source>
</evidence>
<dbReference type="GO" id="GO:0009103">
    <property type="term" value="P:lipopolysaccharide biosynthetic process"/>
    <property type="evidence" value="ECO:0007669"/>
    <property type="project" value="TreeGrafter"/>
</dbReference>
<evidence type="ECO:0000256" key="1">
    <source>
        <dbReference type="ARBA" id="ARBA00004651"/>
    </source>
</evidence>
<reference evidence="12" key="1">
    <citation type="submission" date="2020-05" db="EMBL/GenBank/DDBJ databases">
        <authorList>
            <person name="Chiriac C."/>
            <person name="Salcher M."/>
            <person name="Ghai R."/>
            <person name="Kavagutti S V."/>
        </authorList>
    </citation>
    <scope>NUCLEOTIDE SEQUENCE</scope>
</reference>
<keyword evidence="7" id="KW-0012">Acyltransferase</keyword>
<dbReference type="AlphaFoldDB" id="A0A6J7Q266"/>
<feature type="transmembrane region" description="Helical" evidence="8">
    <location>
        <begin position="287"/>
        <end position="308"/>
    </location>
</feature>
<evidence type="ECO:0000256" key="6">
    <source>
        <dbReference type="ARBA" id="ARBA00023136"/>
    </source>
</evidence>
<evidence type="ECO:0000256" key="8">
    <source>
        <dbReference type="SAM" id="Phobius"/>
    </source>
</evidence>
<evidence type="ECO:0000256" key="4">
    <source>
        <dbReference type="ARBA" id="ARBA00022692"/>
    </source>
</evidence>
<feature type="domain" description="SGNH" evidence="10">
    <location>
        <begin position="401"/>
        <end position="617"/>
    </location>
</feature>
<evidence type="ECO:0000256" key="5">
    <source>
        <dbReference type="ARBA" id="ARBA00022989"/>
    </source>
</evidence>
<feature type="transmembrane region" description="Helical" evidence="8">
    <location>
        <begin position="148"/>
        <end position="170"/>
    </location>
</feature>
<feature type="transmembrane region" description="Helical" evidence="8">
    <location>
        <begin position="12"/>
        <end position="34"/>
    </location>
</feature>
<dbReference type="GO" id="GO:0016747">
    <property type="term" value="F:acyltransferase activity, transferring groups other than amino-acyl groups"/>
    <property type="evidence" value="ECO:0007669"/>
    <property type="project" value="InterPro"/>
</dbReference>
<dbReference type="EMBL" id="CAFBPM010000002">
    <property type="protein sequence ID" value="CAB5011757.1"/>
    <property type="molecule type" value="Genomic_DNA"/>
</dbReference>
<feature type="transmembrane region" description="Helical" evidence="8">
    <location>
        <begin position="55"/>
        <end position="74"/>
    </location>
</feature>
<dbReference type="InterPro" id="IPR043968">
    <property type="entry name" value="SGNH"/>
</dbReference>
<feature type="transmembrane region" description="Helical" evidence="8">
    <location>
        <begin position="182"/>
        <end position="201"/>
    </location>
</feature>
<dbReference type="SUPFAM" id="SSF52266">
    <property type="entry name" value="SGNH hydrolase"/>
    <property type="match status" value="1"/>
</dbReference>
<dbReference type="PANTHER" id="PTHR23028">
    <property type="entry name" value="ACETYLTRANSFERASE"/>
    <property type="match status" value="1"/>
</dbReference>
<keyword evidence="6 8" id="KW-0472">Membrane</keyword>
<feature type="transmembrane region" description="Helical" evidence="8">
    <location>
        <begin position="369"/>
        <end position="387"/>
    </location>
</feature>
<dbReference type="InterPro" id="IPR050879">
    <property type="entry name" value="Acyltransferase_3"/>
</dbReference>
<evidence type="ECO:0000256" key="7">
    <source>
        <dbReference type="ARBA" id="ARBA00023315"/>
    </source>
</evidence>
<evidence type="ECO:0000256" key="3">
    <source>
        <dbReference type="ARBA" id="ARBA00022679"/>
    </source>
</evidence>
<evidence type="ECO:0000313" key="11">
    <source>
        <dbReference type="EMBL" id="CAB4882388.1"/>
    </source>
</evidence>
<keyword evidence="3" id="KW-0808">Transferase</keyword>
<comment type="subcellular location">
    <subcellularLocation>
        <location evidence="1">Cell membrane</location>
        <topology evidence="1">Multi-pass membrane protein</topology>
    </subcellularLocation>
</comment>
<protein>
    <submittedName>
        <fullName evidence="12">Unannotated protein</fullName>
    </submittedName>
</protein>
<keyword evidence="5 8" id="KW-1133">Transmembrane helix</keyword>
<name>A0A6J7Q266_9ZZZZ</name>
<feature type="transmembrane region" description="Helical" evidence="8">
    <location>
        <begin position="260"/>
        <end position="280"/>
    </location>
</feature>
<dbReference type="Pfam" id="PF19040">
    <property type="entry name" value="SGNH"/>
    <property type="match status" value="1"/>
</dbReference>
<dbReference type="Pfam" id="PF01757">
    <property type="entry name" value="Acyl_transf_3"/>
    <property type="match status" value="1"/>
</dbReference>
<gene>
    <name evidence="11" type="ORF">UFOPK3427_01627</name>
    <name evidence="12" type="ORF">UFOPK4112_00353</name>
</gene>
<feature type="transmembrane region" description="Helical" evidence="8">
    <location>
        <begin position="234"/>
        <end position="254"/>
    </location>
</feature>
<sequence length="648" mass="70095">MFYHAGVSWLPAGFLGVDAFFTLSGFLITTLLLNELRHRSTIGLASFWARRARRLLPALFLVVAFCSLMVWFVAAPGTYPQFQSDGFASLLYVANWHFILDGGNYFVANSAPSLLTHTWSLAIEEQFYVLWPLVLFGLWKLGRGLKTLLMLCVIGAVASTLWMAFLFHHGASINRLYYGTDTHAQCLMVGAGLAAMLALVAQRRRQGNAVPSGEVIEGVGGDPAWMATNSRATMLLSIGGLVGLVGAAFLWTRSLWTGSFLYNGGFLVMAFLSALVILSVVSHQRGFLARAISFAPLVFIGRISYGLYLWHFPVFQILDAQRVGHSGIWLVGVRFAVTFAAAILSFYFIERPIRHAVSLKGWRTPVSMAVALVVVGALVVVASAVTATPQATGAPVVSQPTGQKDPIKVMVVGDSIALTLGFPFSDVTYQKKYGVTTEDIGILGCGVVLLEDAVSECVTPPDPKVPNLFALDAAAFARYQPDVVVLLSGRWETFDHIQQGKTYNIFNSFFQEEVRTGLQKMVDITRASGAKLVILTTPCVGPQAGSGIDSNNHPTGTGSNSTLPARQAIYNGLVQSVAKANPGEVTVIDFNAMVCPGGTYQSAINGEIIRQEDGIHIQLIASDFYDPLLFPKIAEVGKQARAEKLAKK</sequence>
<dbReference type="PANTHER" id="PTHR23028:SF53">
    <property type="entry name" value="ACYL_TRANSF_3 DOMAIN-CONTAINING PROTEIN"/>
    <property type="match status" value="1"/>
</dbReference>
<proteinExistence type="predicted"/>
<evidence type="ECO:0000256" key="2">
    <source>
        <dbReference type="ARBA" id="ARBA00022475"/>
    </source>
</evidence>
<organism evidence="12">
    <name type="scientific">freshwater metagenome</name>
    <dbReference type="NCBI Taxonomy" id="449393"/>
    <lineage>
        <taxon>unclassified sequences</taxon>
        <taxon>metagenomes</taxon>
        <taxon>ecological metagenomes</taxon>
    </lineage>
</organism>